<feature type="domain" description="DUF4261" evidence="1">
    <location>
        <begin position="200"/>
        <end position="277"/>
    </location>
</feature>
<dbReference type="AlphaFoldDB" id="A0A099I894"/>
<evidence type="ECO:0000313" key="3">
    <source>
        <dbReference type="Proteomes" id="UP000030008"/>
    </source>
</evidence>
<dbReference type="Pfam" id="PF14080">
    <property type="entry name" value="DUF4261"/>
    <property type="match status" value="1"/>
</dbReference>
<protein>
    <recommendedName>
        <fullName evidence="1">DUF4261 domain-containing protein</fullName>
    </recommendedName>
</protein>
<name>A0A099I894_CLOIN</name>
<evidence type="ECO:0000259" key="1">
    <source>
        <dbReference type="Pfam" id="PF14080"/>
    </source>
</evidence>
<accession>A0A099I894</accession>
<proteinExistence type="predicted"/>
<gene>
    <name evidence="2" type="ORF">CIAN88_10395</name>
</gene>
<sequence length="292" mass="33525">MEKRKSVSMDAFMGKYAGVYYIKLLLKEPVESRALAIRERLLKRFNEVDDVIEQEGMYSYALCNHKVTYKDDVKVPSQLFITQMIAFDKTTIPELVLQQCWSCENVEELLEDCQYEIMFSDFMASGLPVRERCEILAAFADIMMEVYPEAVAMYWPHAGKIVPRADWLNSSWSNPALHFLDGGVNVRLFNIAESSEKIVDTTGLTAIGLCDLQCHFHDLDIDFIIRYMFNFTSYLYAQGEDIIKDGDTMDGRNSQERWRCQHEDALVSPSRVVIDVNPGEFGAGKRVEQMEA</sequence>
<evidence type="ECO:0000313" key="2">
    <source>
        <dbReference type="EMBL" id="KGJ53148.1"/>
    </source>
</evidence>
<dbReference type="EMBL" id="JQIF01000044">
    <property type="protein sequence ID" value="KGJ53148.1"/>
    <property type="molecule type" value="Genomic_DNA"/>
</dbReference>
<organism evidence="2 3">
    <name type="scientific">Clostridium innocuum</name>
    <dbReference type="NCBI Taxonomy" id="1522"/>
    <lineage>
        <taxon>Bacteria</taxon>
        <taxon>Bacillati</taxon>
        <taxon>Bacillota</taxon>
        <taxon>Clostridia</taxon>
        <taxon>Eubacteriales</taxon>
        <taxon>Clostridiaceae</taxon>
        <taxon>Clostridium</taxon>
    </lineage>
</organism>
<dbReference type="Proteomes" id="UP000030008">
    <property type="component" value="Unassembled WGS sequence"/>
</dbReference>
<dbReference type="RefSeq" id="WP_044905345.1">
    <property type="nucleotide sequence ID" value="NZ_JAQCQO010000019.1"/>
</dbReference>
<dbReference type="InterPro" id="IPR025357">
    <property type="entry name" value="DUF4261"/>
</dbReference>
<reference evidence="2 3" key="1">
    <citation type="submission" date="2014-08" db="EMBL/GenBank/DDBJ databases">
        <title>Clostridium innocuum, an unnegligible vancomycin-resistant pathogen causing extra-intestinal infections.</title>
        <authorList>
            <person name="Feng Y."/>
            <person name="Chiu C.-H."/>
        </authorList>
    </citation>
    <scope>NUCLEOTIDE SEQUENCE [LARGE SCALE GENOMIC DNA]</scope>
    <source>
        <strain evidence="2 3">AN88</strain>
    </source>
</reference>
<comment type="caution">
    <text evidence="2">The sequence shown here is derived from an EMBL/GenBank/DDBJ whole genome shotgun (WGS) entry which is preliminary data.</text>
</comment>